<dbReference type="Proteomes" id="UP000789595">
    <property type="component" value="Unassembled WGS sequence"/>
</dbReference>
<keyword evidence="2" id="KW-0732">Signal</keyword>
<reference evidence="4" key="2">
    <citation type="submission" date="2021-11" db="EMBL/GenBank/DDBJ databases">
        <authorList>
            <consortium name="Genoscope - CEA"/>
            <person name="William W."/>
        </authorList>
    </citation>
    <scope>NUCLEOTIDE SEQUENCE</scope>
</reference>
<evidence type="ECO:0000313" key="5">
    <source>
        <dbReference type="Proteomes" id="UP000789595"/>
    </source>
</evidence>
<feature type="signal peptide" evidence="2">
    <location>
        <begin position="1"/>
        <end position="16"/>
    </location>
</feature>
<organism evidence="3">
    <name type="scientific">Pelagomonas calceolata</name>
    <dbReference type="NCBI Taxonomy" id="35677"/>
    <lineage>
        <taxon>Eukaryota</taxon>
        <taxon>Sar</taxon>
        <taxon>Stramenopiles</taxon>
        <taxon>Ochrophyta</taxon>
        <taxon>Pelagophyceae</taxon>
        <taxon>Pelagomonadales</taxon>
        <taxon>Pelagomonadaceae</taxon>
        <taxon>Pelagomonas</taxon>
    </lineage>
</organism>
<proteinExistence type="predicted"/>
<feature type="region of interest" description="Disordered" evidence="1">
    <location>
        <begin position="161"/>
        <end position="185"/>
    </location>
</feature>
<dbReference type="AlphaFoldDB" id="A0A7S3ZMV8"/>
<accession>A0A7S3ZMV8</accession>
<name>A0A7S3ZMV8_9STRA</name>
<feature type="chain" id="PRO_5036403971" evidence="2">
    <location>
        <begin position="17"/>
        <end position="400"/>
    </location>
</feature>
<feature type="compositionally biased region" description="Low complexity" evidence="1">
    <location>
        <begin position="162"/>
        <end position="176"/>
    </location>
</feature>
<evidence type="ECO:0000256" key="2">
    <source>
        <dbReference type="SAM" id="SignalP"/>
    </source>
</evidence>
<evidence type="ECO:0000313" key="3">
    <source>
        <dbReference type="EMBL" id="CAE0688216.1"/>
    </source>
</evidence>
<protein>
    <submittedName>
        <fullName evidence="3">Uncharacterized protein</fullName>
    </submittedName>
</protein>
<evidence type="ECO:0000256" key="1">
    <source>
        <dbReference type="SAM" id="MobiDB-lite"/>
    </source>
</evidence>
<sequence>MMFTAMVALWLPPASAAPPRVLHDALVRAGPEAVVHRFESGSSARYFSVVRVGGAKNWPTRETFVFARRASPTHVGGNEHEWVSFWRDCDATLRGTEKQASGCFASSQNLTNVRSPRETNWAHNTALLWDAGAVYALGGRDNPTHHRVRDGAYSRTYETQSRLDAAARASAPSTRRLPPPEDLRGTPALRGAHAGCVEKRPQFAPNCEFDGRFSLARLGSTYHLFARANLVGEKGARGHFGGRFVQSAASTTSPRGPFGAFSVVDVPGFRAPFARALNVYFAAVTSNPADPDNSLVALFPLRDEGLAILGLGVSCDGKRFSRLAVLANTTDAGDFRTADHPADGVLVDDTSQTALFFVHRNVPSIGNVTGPSALTRIPITLSSLRAFTRSQLPAGCPRRP</sequence>
<reference evidence="3" key="1">
    <citation type="submission" date="2021-01" db="EMBL/GenBank/DDBJ databases">
        <authorList>
            <person name="Corre E."/>
            <person name="Pelletier E."/>
            <person name="Niang G."/>
            <person name="Scheremetjew M."/>
            <person name="Finn R."/>
            <person name="Kale V."/>
            <person name="Holt S."/>
            <person name="Cochrane G."/>
            <person name="Meng A."/>
            <person name="Brown T."/>
            <person name="Cohen L."/>
        </authorList>
    </citation>
    <scope>NUCLEOTIDE SEQUENCE</scope>
    <source>
        <strain evidence="3">CCMP1756</strain>
    </source>
</reference>
<dbReference type="EMBL" id="HBIW01004482">
    <property type="protein sequence ID" value="CAE0688216.1"/>
    <property type="molecule type" value="Transcribed_RNA"/>
</dbReference>
<evidence type="ECO:0000313" key="4">
    <source>
        <dbReference type="EMBL" id="CAH0372731.1"/>
    </source>
</evidence>
<keyword evidence="5" id="KW-1185">Reference proteome</keyword>
<dbReference type="EMBL" id="CAKKNE010000003">
    <property type="protein sequence ID" value="CAH0372731.1"/>
    <property type="molecule type" value="Genomic_DNA"/>
</dbReference>
<gene>
    <name evidence="3" type="ORF">PCAL00307_LOCUS3650</name>
    <name evidence="4" type="ORF">PECAL_3P27550</name>
</gene>